<organism evidence="3 4">
    <name type="scientific">Formimonas warabiya</name>
    <dbReference type="NCBI Taxonomy" id="1761012"/>
    <lineage>
        <taxon>Bacteria</taxon>
        <taxon>Bacillati</taxon>
        <taxon>Bacillota</taxon>
        <taxon>Clostridia</taxon>
        <taxon>Eubacteriales</taxon>
        <taxon>Peptococcaceae</taxon>
        <taxon>Candidatus Formimonas</taxon>
    </lineage>
</organism>
<evidence type="ECO:0000259" key="2">
    <source>
        <dbReference type="Pfam" id="PF21113"/>
    </source>
</evidence>
<dbReference type="InterPro" id="IPR047926">
    <property type="entry name" value="Ni_dep_LarA"/>
</dbReference>
<dbReference type="Gene3D" id="3.90.226.30">
    <property type="match status" value="1"/>
</dbReference>
<feature type="domain" description="LarA-like N-terminal" evidence="1">
    <location>
        <begin position="12"/>
        <end position="202"/>
    </location>
</feature>
<evidence type="ECO:0000313" key="3">
    <source>
        <dbReference type="EMBL" id="ATW24954.1"/>
    </source>
</evidence>
<dbReference type="PANTHER" id="PTHR33171">
    <property type="entry name" value="LAR_N DOMAIN-CONTAINING PROTEIN"/>
    <property type="match status" value="1"/>
</dbReference>
<dbReference type="InterPro" id="IPR048520">
    <property type="entry name" value="LarA_C"/>
</dbReference>
<dbReference type="NCBIfam" id="NF033504">
    <property type="entry name" value="Ni_dep_LarA"/>
    <property type="match status" value="1"/>
</dbReference>
<dbReference type="Pfam" id="PF21113">
    <property type="entry name" value="LarA_C"/>
    <property type="match status" value="1"/>
</dbReference>
<name>A0A3G1KR66_FORW1</name>
<dbReference type="KEGG" id="fwa:DCMF_09370"/>
<dbReference type="InterPro" id="IPR018657">
    <property type="entry name" value="LarA-like_N"/>
</dbReference>
<dbReference type="Proteomes" id="UP000323521">
    <property type="component" value="Chromosome"/>
</dbReference>
<accession>A0A3G1KR66</accession>
<feature type="domain" description="Lactate racemase C-terminal" evidence="2">
    <location>
        <begin position="279"/>
        <end position="428"/>
    </location>
</feature>
<dbReference type="RefSeq" id="WP_148134192.1">
    <property type="nucleotide sequence ID" value="NZ_CP017634.1"/>
</dbReference>
<dbReference type="OrthoDB" id="9770545at2"/>
<dbReference type="EMBL" id="CP017634">
    <property type="protein sequence ID" value="ATW24954.1"/>
    <property type="molecule type" value="Genomic_DNA"/>
</dbReference>
<dbReference type="Pfam" id="PF09861">
    <property type="entry name" value="Lar_N"/>
    <property type="match status" value="1"/>
</dbReference>
<dbReference type="GO" id="GO:0050043">
    <property type="term" value="F:lactate racemase activity"/>
    <property type="evidence" value="ECO:0007669"/>
    <property type="project" value="InterPro"/>
</dbReference>
<evidence type="ECO:0000259" key="1">
    <source>
        <dbReference type="Pfam" id="PF09861"/>
    </source>
</evidence>
<dbReference type="PANTHER" id="PTHR33171:SF17">
    <property type="entry name" value="LARA-LIKE N-TERMINAL DOMAIN-CONTAINING PROTEIN"/>
    <property type="match status" value="1"/>
</dbReference>
<dbReference type="InterPro" id="IPR048068">
    <property type="entry name" value="LarA-like"/>
</dbReference>
<protein>
    <submittedName>
        <fullName evidence="3">Uncharacterized protein</fullName>
    </submittedName>
</protein>
<sequence length="438" mass="48049">MDVMLPWGKQDFMNIALPKSWNFQREILPDDFRPLTDMKQMLDQSLENPIDQVPLSARSLPGCKIAVIVDDVSRPTPVHLIFPEVMKRLLSAGAEIAKITVVVSLGTHSSMGEKEICARLGTKEWGQFPVINHNCYQDQMLANLGKTSGGAEIIVNRHVCEADLIISIGTIEPHLLAGFGGGLKNIIPGCAGIKTIGATHLMGPASKRFSGVGKMGEECPTRLMIEEGAAKVPGEILLINTVLNVKGEPVGVFCGEPVKAHREGCRLAEKIYGSLVPEKADVMITGSHPMDIDLRQATKCLANASGALKEDGLLIALMRCSNGIGDMKIPEYFLPAAFMRTFAKECGTERMVDIREQFSQEMNLDEKYMLQFLTEMAKRHQVLVYAPAIPAETGTKLGVFELFSDIHDLLKRAIELMPEAKVVYSMPYGGISYAFCRD</sequence>
<reference evidence="3 4" key="1">
    <citation type="submission" date="2016-10" db="EMBL/GenBank/DDBJ databases">
        <title>Complete Genome Sequence of Peptococcaceae strain DCMF.</title>
        <authorList>
            <person name="Edwards R.J."/>
            <person name="Holland S.I."/>
            <person name="Deshpande N.P."/>
            <person name="Wong Y.K."/>
            <person name="Ertan H."/>
            <person name="Manefield M."/>
            <person name="Russell T.L."/>
            <person name="Lee M.J."/>
        </authorList>
    </citation>
    <scope>NUCLEOTIDE SEQUENCE [LARGE SCALE GENOMIC DNA]</scope>
    <source>
        <strain evidence="3 4">DCMF</strain>
    </source>
</reference>
<dbReference type="InterPro" id="IPR043166">
    <property type="entry name" value="LarA-like_C"/>
</dbReference>
<gene>
    <name evidence="3" type="ORF">DCMF_09370</name>
</gene>
<proteinExistence type="predicted"/>
<keyword evidence="4" id="KW-1185">Reference proteome</keyword>
<evidence type="ECO:0000313" key="4">
    <source>
        <dbReference type="Proteomes" id="UP000323521"/>
    </source>
</evidence>
<dbReference type="Gene3D" id="3.40.50.11440">
    <property type="match status" value="1"/>
</dbReference>
<dbReference type="AlphaFoldDB" id="A0A3G1KR66"/>